<proteinExistence type="predicted"/>
<feature type="coiled-coil region" evidence="1">
    <location>
        <begin position="159"/>
        <end position="193"/>
    </location>
</feature>
<feature type="compositionally biased region" description="Basic and acidic residues" evidence="2">
    <location>
        <begin position="1"/>
        <end position="20"/>
    </location>
</feature>
<dbReference type="OrthoDB" id="436199at2759"/>
<name>A0A813C325_9DINO</name>
<keyword evidence="1" id="KW-0175">Coiled coil</keyword>
<evidence type="ECO:0000313" key="4">
    <source>
        <dbReference type="Proteomes" id="UP000601435"/>
    </source>
</evidence>
<evidence type="ECO:0000256" key="2">
    <source>
        <dbReference type="SAM" id="MobiDB-lite"/>
    </source>
</evidence>
<dbReference type="AlphaFoldDB" id="A0A813C325"/>
<gene>
    <name evidence="3" type="ORF">SNEC2469_LOCUS33456</name>
</gene>
<dbReference type="EMBL" id="CAJNJA010088341">
    <property type="protein sequence ID" value="CAE7939275.1"/>
    <property type="molecule type" value="Genomic_DNA"/>
</dbReference>
<keyword evidence="4" id="KW-1185">Reference proteome</keyword>
<reference evidence="3" key="1">
    <citation type="submission" date="2021-02" db="EMBL/GenBank/DDBJ databases">
        <authorList>
            <person name="Dougan E. K."/>
            <person name="Rhodes N."/>
            <person name="Thang M."/>
            <person name="Chan C."/>
        </authorList>
    </citation>
    <scope>NUCLEOTIDE SEQUENCE</scope>
</reference>
<dbReference type="Proteomes" id="UP000601435">
    <property type="component" value="Unassembled WGS sequence"/>
</dbReference>
<feature type="region of interest" description="Disordered" evidence="2">
    <location>
        <begin position="1"/>
        <end position="49"/>
    </location>
</feature>
<organism evidence="3 4">
    <name type="scientific">Symbiodinium necroappetens</name>
    <dbReference type="NCBI Taxonomy" id="1628268"/>
    <lineage>
        <taxon>Eukaryota</taxon>
        <taxon>Sar</taxon>
        <taxon>Alveolata</taxon>
        <taxon>Dinophyceae</taxon>
        <taxon>Suessiales</taxon>
        <taxon>Symbiodiniaceae</taxon>
        <taxon>Symbiodinium</taxon>
    </lineage>
</organism>
<sequence length="377" mass="41033">MDGDRALSFEPDEKVFKEHSPFGGPSPLLRVAAAKTSEKDEEPSEEPVDADAEVYDLAALWLALGDSLPPAAMSELEAKMSNTHSLEAIRELITGAMKQHNFVPDVGAATASLHMEERTEDPTAKVKAAGRAHEEAGRQLEQLLSKKEEGAEDVAEATIQAATDAKVEAQEALQEAKEQLAKYLEEAKEWKQRYVRLPVRPWRLEPLEGAKLFPALAGLRSSCSRYPVILAMARMLFLVLPCLVAAEPQSLRGSDVPRKLFDEVACTGSGGLSQDAPSCYGGQVLVESFSLHVLSYDGSTGIVDMKAEGPQTAECEGAEFQNDDNAITIENDHGCGLANYEYSVRYCPDQDHVIINLVKPYDMRVVLQSRTCPGAGE</sequence>
<protein>
    <submittedName>
        <fullName evidence="3">Uncharacterized protein</fullName>
    </submittedName>
</protein>
<accession>A0A813C325</accession>
<evidence type="ECO:0000256" key="1">
    <source>
        <dbReference type="SAM" id="Coils"/>
    </source>
</evidence>
<feature type="compositionally biased region" description="Acidic residues" evidence="2">
    <location>
        <begin position="39"/>
        <end position="49"/>
    </location>
</feature>
<evidence type="ECO:0000313" key="3">
    <source>
        <dbReference type="EMBL" id="CAE7939275.1"/>
    </source>
</evidence>
<feature type="non-terminal residue" evidence="3">
    <location>
        <position position="377"/>
    </location>
</feature>
<comment type="caution">
    <text evidence="3">The sequence shown here is derived from an EMBL/GenBank/DDBJ whole genome shotgun (WGS) entry which is preliminary data.</text>
</comment>